<dbReference type="PROSITE" id="PS50097">
    <property type="entry name" value="BTB"/>
    <property type="match status" value="1"/>
</dbReference>
<dbReference type="InterPro" id="IPR011333">
    <property type="entry name" value="SKP1/BTB/POZ_sf"/>
</dbReference>
<gene>
    <name evidence="2" type="ORF">KUTeg_010881</name>
</gene>
<evidence type="ECO:0000313" key="3">
    <source>
        <dbReference type="Proteomes" id="UP001217089"/>
    </source>
</evidence>
<comment type="caution">
    <text evidence="2">The sequence shown here is derived from an EMBL/GenBank/DDBJ whole genome shotgun (WGS) entry which is preliminary data.</text>
</comment>
<proteinExistence type="predicted"/>
<dbReference type="Pfam" id="PF00651">
    <property type="entry name" value="BTB"/>
    <property type="match status" value="1"/>
</dbReference>
<dbReference type="CDD" id="cd18186">
    <property type="entry name" value="BTB_POZ_ZBTB_KLHL-like"/>
    <property type="match status" value="1"/>
</dbReference>
<accession>A0ABQ9F2A6</accession>
<dbReference type="PANTHER" id="PTHR22744">
    <property type="entry name" value="HELIX LOOP HELIX PROTEIN 21-RELATED"/>
    <property type="match status" value="1"/>
</dbReference>
<reference evidence="2 3" key="1">
    <citation type="submission" date="2022-12" db="EMBL/GenBank/DDBJ databases">
        <title>Chromosome-level genome of Tegillarca granosa.</title>
        <authorList>
            <person name="Kim J."/>
        </authorList>
    </citation>
    <scope>NUCLEOTIDE SEQUENCE [LARGE SCALE GENOMIC DNA]</scope>
    <source>
        <strain evidence="2">Teg-2019</strain>
        <tissue evidence="2">Adductor muscle</tissue>
    </source>
</reference>
<dbReference type="Proteomes" id="UP001217089">
    <property type="component" value="Unassembled WGS sequence"/>
</dbReference>
<dbReference type="PANTHER" id="PTHR22744:SF17">
    <property type="entry name" value="BTB DOMAIN-CONTAINING PROTEIN"/>
    <property type="match status" value="1"/>
</dbReference>
<evidence type="ECO:0000259" key="1">
    <source>
        <dbReference type="PROSITE" id="PS50097"/>
    </source>
</evidence>
<dbReference type="EMBL" id="JARBDR010000496">
    <property type="protein sequence ID" value="KAJ8311526.1"/>
    <property type="molecule type" value="Genomic_DNA"/>
</dbReference>
<dbReference type="InterPro" id="IPR000210">
    <property type="entry name" value="BTB/POZ_dom"/>
</dbReference>
<keyword evidence="3" id="KW-1185">Reference proteome</keyword>
<organism evidence="2 3">
    <name type="scientific">Tegillarca granosa</name>
    <name type="common">Malaysian cockle</name>
    <name type="synonym">Anadara granosa</name>
    <dbReference type="NCBI Taxonomy" id="220873"/>
    <lineage>
        <taxon>Eukaryota</taxon>
        <taxon>Metazoa</taxon>
        <taxon>Spiralia</taxon>
        <taxon>Lophotrochozoa</taxon>
        <taxon>Mollusca</taxon>
        <taxon>Bivalvia</taxon>
        <taxon>Autobranchia</taxon>
        <taxon>Pteriomorphia</taxon>
        <taxon>Arcoida</taxon>
        <taxon>Arcoidea</taxon>
        <taxon>Arcidae</taxon>
        <taxon>Tegillarca</taxon>
    </lineage>
</organism>
<protein>
    <recommendedName>
        <fullName evidence="1">BTB domain-containing protein</fullName>
    </recommendedName>
</protein>
<dbReference type="SUPFAM" id="SSF54695">
    <property type="entry name" value="POZ domain"/>
    <property type="match status" value="1"/>
</dbReference>
<feature type="domain" description="BTB" evidence="1">
    <location>
        <begin position="21"/>
        <end position="88"/>
    </location>
</feature>
<name>A0ABQ9F2A6_TEGGR</name>
<dbReference type="Gene3D" id="3.30.710.10">
    <property type="entry name" value="Potassium Channel Kv1.1, Chain A"/>
    <property type="match status" value="1"/>
</dbReference>
<evidence type="ECO:0000313" key="2">
    <source>
        <dbReference type="EMBL" id="KAJ8311526.1"/>
    </source>
</evidence>
<sequence>MAMDQDPEHQGCPFVEEPGITDIALVVEGKKLFVNKFVLAVASPVFKKMFTSEFKEKDTSEVKLPGKKYKDVLEFLMCIYPNIMKSVNCKFAFT</sequence>